<proteinExistence type="inferred from homology"/>
<comment type="caution">
    <text evidence="3">The sequence shown here is derived from an EMBL/GenBank/DDBJ whole genome shotgun (WGS) entry which is preliminary data.</text>
</comment>
<dbReference type="RefSeq" id="WP_212016058.1">
    <property type="nucleotide sequence ID" value="NZ_JAAFYZ010000141.1"/>
</dbReference>
<evidence type="ECO:0000313" key="4">
    <source>
        <dbReference type="Proteomes" id="UP000730482"/>
    </source>
</evidence>
<dbReference type="InterPro" id="IPR023393">
    <property type="entry name" value="START-like_dom_sf"/>
</dbReference>
<reference evidence="3 4" key="1">
    <citation type="submission" date="2020-02" db="EMBL/GenBank/DDBJ databases">
        <title>Acidophilic actinobacteria isolated from forest soil.</title>
        <authorList>
            <person name="Golinska P."/>
        </authorList>
    </citation>
    <scope>NUCLEOTIDE SEQUENCE [LARGE SCALE GENOMIC DNA]</scope>
    <source>
        <strain evidence="3 4">NL8</strain>
    </source>
</reference>
<accession>A0ABS5KZG3</accession>
<dbReference type="Pfam" id="PF08327">
    <property type="entry name" value="AHSA1"/>
    <property type="match status" value="1"/>
</dbReference>
<sequence length="216" mass="23191">MLPNPAIMAGLVTRQVRSGSREGTPTKIAVARRTYATDQADLWDALTNAERIPRWFLPVSGELRVGGRYQLEGNAGGTVERCEAPELLALTWEWETQVSWVRVTLTPEGDGTELELMHESQVDPEIWGTYGPGAVGVGWDLALTGLELHLSTGKPVDPAEGMAYPTTPDGKEFVRTAANGWADAAIGDGEDPAAARTAAEKTVRFYTVGPEEGPAS</sequence>
<comment type="similarity">
    <text evidence="1">Belongs to the AHA1 family.</text>
</comment>
<dbReference type="Proteomes" id="UP000730482">
    <property type="component" value="Unassembled WGS sequence"/>
</dbReference>
<feature type="domain" description="Activator of Hsp90 ATPase homologue 1/2-like C-terminal" evidence="2">
    <location>
        <begin position="39"/>
        <end position="147"/>
    </location>
</feature>
<protein>
    <submittedName>
        <fullName evidence="3">SRPBCC family protein</fullName>
    </submittedName>
</protein>
<dbReference type="Gene3D" id="3.30.530.20">
    <property type="match status" value="1"/>
</dbReference>
<keyword evidence="4" id="KW-1185">Reference proteome</keyword>
<dbReference type="EMBL" id="JAAFYZ010000141">
    <property type="protein sequence ID" value="MBS2551473.1"/>
    <property type="molecule type" value="Genomic_DNA"/>
</dbReference>
<gene>
    <name evidence="3" type="ORF">KGQ19_31860</name>
</gene>
<dbReference type="InterPro" id="IPR013538">
    <property type="entry name" value="ASHA1/2-like_C"/>
</dbReference>
<name>A0ABS5KZG3_9ACTN</name>
<dbReference type="SUPFAM" id="SSF55961">
    <property type="entry name" value="Bet v1-like"/>
    <property type="match status" value="1"/>
</dbReference>
<evidence type="ECO:0000313" key="3">
    <source>
        <dbReference type="EMBL" id="MBS2551473.1"/>
    </source>
</evidence>
<evidence type="ECO:0000259" key="2">
    <source>
        <dbReference type="Pfam" id="PF08327"/>
    </source>
</evidence>
<organism evidence="3 4">
    <name type="scientific">Catenulispora pinistramenti</name>
    <dbReference type="NCBI Taxonomy" id="2705254"/>
    <lineage>
        <taxon>Bacteria</taxon>
        <taxon>Bacillati</taxon>
        <taxon>Actinomycetota</taxon>
        <taxon>Actinomycetes</taxon>
        <taxon>Catenulisporales</taxon>
        <taxon>Catenulisporaceae</taxon>
        <taxon>Catenulispora</taxon>
    </lineage>
</organism>
<dbReference type="CDD" id="cd08899">
    <property type="entry name" value="SRPBCC_CalC_Aha1-like_6"/>
    <property type="match status" value="1"/>
</dbReference>
<evidence type="ECO:0000256" key="1">
    <source>
        <dbReference type="ARBA" id="ARBA00006817"/>
    </source>
</evidence>